<reference evidence="1" key="1">
    <citation type="submission" date="2020-04" db="EMBL/GenBank/DDBJ databases">
        <authorList>
            <person name="Chiriac C."/>
            <person name="Salcher M."/>
            <person name="Ghai R."/>
            <person name="Kavagutti S V."/>
        </authorList>
    </citation>
    <scope>NUCLEOTIDE SEQUENCE</scope>
</reference>
<evidence type="ECO:0000313" key="1">
    <source>
        <dbReference type="EMBL" id="CAB4137963.1"/>
    </source>
</evidence>
<accession>A0A6J5LXU4</accession>
<sequence>MLINNLIKFMRGSYSGNTLAFQANAESSILLPRSKQLGIGVVVAHRILIPLV</sequence>
<protein>
    <submittedName>
        <fullName evidence="1">Uncharacterized protein</fullName>
    </submittedName>
</protein>
<dbReference type="EMBL" id="LR796341">
    <property type="protein sequence ID" value="CAB4137963.1"/>
    <property type="molecule type" value="Genomic_DNA"/>
</dbReference>
<proteinExistence type="predicted"/>
<name>A0A6J5LXU4_9CAUD</name>
<organism evidence="1">
    <name type="scientific">uncultured Caudovirales phage</name>
    <dbReference type="NCBI Taxonomy" id="2100421"/>
    <lineage>
        <taxon>Viruses</taxon>
        <taxon>Duplodnaviria</taxon>
        <taxon>Heunggongvirae</taxon>
        <taxon>Uroviricota</taxon>
        <taxon>Caudoviricetes</taxon>
        <taxon>Peduoviridae</taxon>
        <taxon>Maltschvirus</taxon>
        <taxon>Maltschvirus maltsch</taxon>
    </lineage>
</organism>
<gene>
    <name evidence="1" type="ORF">UFOVP328_156</name>
</gene>